<dbReference type="GeneID" id="60404911"/>
<keyword evidence="2" id="KW-1185">Reference proteome</keyword>
<organism evidence="1 2">
    <name type="scientific">Eimeria mitis</name>
    <dbReference type="NCBI Taxonomy" id="44415"/>
    <lineage>
        <taxon>Eukaryota</taxon>
        <taxon>Sar</taxon>
        <taxon>Alveolata</taxon>
        <taxon>Apicomplexa</taxon>
        <taxon>Conoidasida</taxon>
        <taxon>Coccidia</taxon>
        <taxon>Eucoccidiorida</taxon>
        <taxon>Eimeriorina</taxon>
        <taxon>Eimeriidae</taxon>
        <taxon>Eimeria</taxon>
    </lineage>
</organism>
<dbReference type="PANTHER" id="PTHR33064:SF37">
    <property type="entry name" value="RIBONUCLEASE H"/>
    <property type="match status" value="1"/>
</dbReference>
<dbReference type="PANTHER" id="PTHR33064">
    <property type="entry name" value="POL PROTEIN"/>
    <property type="match status" value="1"/>
</dbReference>
<dbReference type="RefSeq" id="XP_037878016.1">
    <property type="nucleotide sequence ID" value="XM_038022162.1"/>
</dbReference>
<sequence length="196" mass="22959">MCADFKPLNKITVKKKFPMPRVDEILDRVQGPAVYSAFNFAEAFLHIPIHPEDRHKTAFHTRTRKLEYTFMPFRLVNAPAELQRQEHLQHLRRALQLLRENHWFVKAQKYSFFMQTISFLGFCVSAAGVEPDPARIEAIQRWPLALYTRTDVQKFLGLASYYPNFIPGFARIAAPLTDFLKKEKQFIWTENEDEAA</sequence>
<proteinExistence type="predicted"/>
<reference evidence="1" key="1">
    <citation type="submission" date="2013-10" db="EMBL/GenBank/DDBJ databases">
        <title>Genomic analysis of the causative agents of coccidiosis in chickens.</title>
        <authorList>
            <person name="Reid A.J."/>
            <person name="Blake D."/>
            <person name="Billington K."/>
            <person name="Browne H."/>
            <person name="Dunn M."/>
            <person name="Hung S."/>
            <person name="Kawahara F."/>
            <person name="Miranda-Saavedra D."/>
            <person name="Mourier T."/>
            <person name="Nagra H."/>
            <person name="Otto T.D."/>
            <person name="Rawlings N."/>
            <person name="Sanchez A."/>
            <person name="Sanders M."/>
            <person name="Subramaniam C."/>
            <person name="Tay Y."/>
            <person name="Dear P."/>
            <person name="Doerig C."/>
            <person name="Gruber A."/>
            <person name="Parkinson J."/>
            <person name="Shirley M."/>
            <person name="Wan K.L."/>
            <person name="Berriman M."/>
            <person name="Tomley F."/>
            <person name="Pain A."/>
        </authorList>
    </citation>
    <scope>NUCLEOTIDE SEQUENCE [LARGE SCALE GENOMIC DNA]</scope>
    <source>
        <strain evidence="1">Houghton</strain>
    </source>
</reference>
<dbReference type="SUPFAM" id="SSF56672">
    <property type="entry name" value="DNA/RNA polymerases"/>
    <property type="match status" value="1"/>
</dbReference>
<dbReference type="VEuPathDB" id="ToxoDB:EMH_0100290"/>
<reference evidence="1" key="2">
    <citation type="submission" date="2013-10" db="EMBL/GenBank/DDBJ databases">
        <authorList>
            <person name="Aslett M."/>
        </authorList>
    </citation>
    <scope>NUCLEOTIDE SEQUENCE [LARGE SCALE GENOMIC DNA]</scope>
    <source>
        <strain evidence="1">Houghton</strain>
    </source>
</reference>
<dbReference type="Gene3D" id="3.30.70.270">
    <property type="match status" value="3"/>
</dbReference>
<dbReference type="Proteomes" id="UP000030744">
    <property type="component" value="Unassembled WGS sequence"/>
</dbReference>
<dbReference type="InterPro" id="IPR051320">
    <property type="entry name" value="Viral_Replic_Matur_Polypro"/>
</dbReference>
<dbReference type="AlphaFoldDB" id="U6KHH3"/>
<gene>
    <name evidence="1" type="ORF">EMH_0100290</name>
</gene>
<dbReference type="InterPro" id="IPR043502">
    <property type="entry name" value="DNA/RNA_pol_sf"/>
</dbReference>
<evidence type="ECO:0000313" key="2">
    <source>
        <dbReference type="Proteomes" id="UP000030744"/>
    </source>
</evidence>
<dbReference type="Gene3D" id="3.10.10.10">
    <property type="entry name" value="HIV Type 1 Reverse Transcriptase, subunit A, domain 1"/>
    <property type="match status" value="1"/>
</dbReference>
<evidence type="ECO:0000313" key="1">
    <source>
        <dbReference type="EMBL" id="CDJ35727.1"/>
    </source>
</evidence>
<accession>U6KHH3</accession>
<protein>
    <submittedName>
        <fullName evidence="1">OSJNBa0079C19.6 protein, related</fullName>
    </submittedName>
</protein>
<dbReference type="InterPro" id="IPR043128">
    <property type="entry name" value="Rev_trsase/Diguanyl_cyclase"/>
</dbReference>
<dbReference type="OrthoDB" id="2431547at2759"/>
<dbReference type="CDD" id="cd01647">
    <property type="entry name" value="RT_LTR"/>
    <property type="match status" value="1"/>
</dbReference>
<name>U6KHH3_9EIME</name>
<dbReference type="EMBL" id="HG732366">
    <property type="protein sequence ID" value="CDJ35727.1"/>
    <property type="molecule type" value="Genomic_DNA"/>
</dbReference>